<evidence type="ECO:0000313" key="3">
    <source>
        <dbReference type="EMBL" id="CAD5317315.1"/>
    </source>
</evidence>
<dbReference type="Proteomes" id="UP000434276">
    <property type="component" value="Unassembled WGS sequence"/>
</dbReference>
<dbReference type="ExpressionAtlas" id="A0A5S9WUQ0">
    <property type="expression patterns" value="baseline and differential"/>
</dbReference>
<dbReference type="OrthoDB" id="1049412at2759"/>
<evidence type="ECO:0000256" key="1">
    <source>
        <dbReference type="SAM" id="MobiDB-lite"/>
    </source>
</evidence>
<accession>A0A5S9WUQ0</accession>
<evidence type="ECO:0000313" key="5">
    <source>
        <dbReference type="Proteomes" id="UP000516314"/>
    </source>
</evidence>
<organism evidence="2 4">
    <name type="scientific">Arabidopsis thaliana</name>
    <name type="common">Mouse-ear cress</name>
    <dbReference type="NCBI Taxonomy" id="3702"/>
    <lineage>
        <taxon>Eukaryota</taxon>
        <taxon>Viridiplantae</taxon>
        <taxon>Streptophyta</taxon>
        <taxon>Embryophyta</taxon>
        <taxon>Tracheophyta</taxon>
        <taxon>Spermatophyta</taxon>
        <taxon>Magnoliopsida</taxon>
        <taxon>eudicotyledons</taxon>
        <taxon>Gunneridae</taxon>
        <taxon>Pentapetalae</taxon>
        <taxon>rosids</taxon>
        <taxon>malvids</taxon>
        <taxon>Brassicales</taxon>
        <taxon>Brassicaceae</taxon>
        <taxon>Camelineae</taxon>
        <taxon>Arabidopsis</taxon>
    </lineage>
</organism>
<dbReference type="AlphaFoldDB" id="A0A5S9WUQ0"/>
<feature type="region of interest" description="Disordered" evidence="1">
    <location>
        <begin position="131"/>
        <end position="152"/>
    </location>
</feature>
<protein>
    <submittedName>
        <fullName evidence="3">(thale cress) hypothetical protein</fullName>
    </submittedName>
</protein>
<proteinExistence type="predicted"/>
<gene>
    <name evidence="3" type="ORF">AT9943_LOCUS5598</name>
    <name evidence="2" type="ORF">C24_LOCUS6511</name>
</gene>
<reference evidence="3 5" key="2">
    <citation type="submission" date="2020-09" db="EMBL/GenBank/DDBJ databases">
        <authorList>
            <person name="Ashkenazy H."/>
        </authorList>
    </citation>
    <scope>NUCLEOTIDE SEQUENCE [LARGE SCALE GENOMIC DNA]</scope>
    <source>
        <strain evidence="5">cv. Cdm-0</strain>
    </source>
</reference>
<dbReference type="Proteomes" id="UP000516314">
    <property type="component" value="Chromosome 1"/>
</dbReference>
<evidence type="ECO:0000313" key="4">
    <source>
        <dbReference type="Proteomes" id="UP000434276"/>
    </source>
</evidence>
<name>A0A5S9WUQ0_ARATH</name>
<reference evidence="2 4" key="1">
    <citation type="submission" date="2019-12" db="EMBL/GenBank/DDBJ databases">
        <authorList>
            <person name="Jiao W.-B."/>
            <person name="Schneeberger K."/>
        </authorList>
    </citation>
    <scope>NUCLEOTIDE SEQUENCE [LARGE SCALE GENOMIC DNA]</scope>
    <source>
        <strain evidence="4">cv. C24</strain>
    </source>
</reference>
<sequence>MQETQTKLSLSVTPVNANAPLPQNPAIPLGLIAPYHQQAKDINHMLQNQMTRELYGQLRSLEERAIFCVRVKDKVIEDMKKQCGEMEIRRRKALAEAEFWRKMTNEKTDLCRDLAGRLIEMKKRERATRRLGEREMAEKAESSTGDNGDDVVDTARTRLCKRRRL</sequence>
<dbReference type="EMBL" id="LR881466">
    <property type="protein sequence ID" value="CAD5317315.1"/>
    <property type="molecule type" value="Genomic_DNA"/>
</dbReference>
<dbReference type="EMBL" id="CACSHJ010000087">
    <property type="protein sequence ID" value="CAA0336952.1"/>
    <property type="molecule type" value="Genomic_DNA"/>
</dbReference>
<evidence type="ECO:0000313" key="2">
    <source>
        <dbReference type="EMBL" id="CAA0336952.1"/>
    </source>
</evidence>
<feature type="compositionally biased region" description="Basic and acidic residues" evidence="1">
    <location>
        <begin position="131"/>
        <end position="141"/>
    </location>
</feature>